<protein>
    <recommendedName>
        <fullName evidence="1">DUF4232 domain-containing protein</fullName>
    </recommendedName>
</protein>
<evidence type="ECO:0000259" key="1">
    <source>
        <dbReference type="Pfam" id="PF14016"/>
    </source>
</evidence>
<accession>A0A1A3PAE0</accession>
<proteinExistence type="predicted"/>
<reference evidence="2 3" key="1">
    <citation type="submission" date="2016-06" db="EMBL/GenBank/DDBJ databases">
        <authorList>
            <person name="Kjaerup R.B."/>
            <person name="Dalgaard T.S."/>
            <person name="Juul-Madsen H.R."/>
        </authorList>
    </citation>
    <scope>NUCLEOTIDE SEQUENCE [LARGE SCALE GENOMIC DNA]</scope>
    <source>
        <strain evidence="2 3">1165133.8</strain>
    </source>
</reference>
<dbReference type="Pfam" id="PF14016">
    <property type="entry name" value="DUF4232"/>
    <property type="match status" value="1"/>
</dbReference>
<dbReference type="Proteomes" id="UP000093928">
    <property type="component" value="Unassembled WGS sequence"/>
</dbReference>
<comment type="caution">
    <text evidence="2">The sequence shown here is derived from an EMBL/GenBank/DDBJ whole genome shotgun (WGS) entry which is preliminary data.</text>
</comment>
<sequence>MSGARAAADPGDPAPCSAEQVSITVAGPEAAVGHRAVTLVFAAAPGVVACTLSGYPQVEAGTGASLVAAQPTLRGYMGGLPNGADAFPTVTLSPSQRGESVVEALSVDADAESCPTAADLRVVLPGATDAQTVTTEIASCQLQVHPVTQVTIQPGSTT</sequence>
<dbReference type="AlphaFoldDB" id="A0A1A3PAE0"/>
<organism evidence="2 3">
    <name type="scientific">Mycobacterium asiaticum</name>
    <dbReference type="NCBI Taxonomy" id="1790"/>
    <lineage>
        <taxon>Bacteria</taxon>
        <taxon>Bacillati</taxon>
        <taxon>Actinomycetota</taxon>
        <taxon>Actinomycetes</taxon>
        <taxon>Mycobacteriales</taxon>
        <taxon>Mycobacteriaceae</taxon>
        <taxon>Mycobacterium</taxon>
    </lineage>
</organism>
<feature type="domain" description="DUF4232" evidence="1">
    <location>
        <begin position="16"/>
        <end position="153"/>
    </location>
</feature>
<evidence type="ECO:0000313" key="2">
    <source>
        <dbReference type="EMBL" id="OBK31111.1"/>
    </source>
</evidence>
<evidence type="ECO:0000313" key="3">
    <source>
        <dbReference type="Proteomes" id="UP000093928"/>
    </source>
</evidence>
<dbReference type="EMBL" id="LZLS01000012">
    <property type="protein sequence ID" value="OBK31111.1"/>
    <property type="molecule type" value="Genomic_DNA"/>
</dbReference>
<gene>
    <name evidence="2" type="ORF">A5634_14520</name>
</gene>
<dbReference type="InterPro" id="IPR025326">
    <property type="entry name" value="DUF4232"/>
</dbReference>
<name>A0A1A3PAE0_MYCAS</name>